<reference evidence="1 2" key="1">
    <citation type="submission" date="2019-11" db="EMBL/GenBank/DDBJ databases">
        <title>Comparative genomics of hydrocarbon-degrading Desulfosarcina strains.</title>
        <authorList>
            <person name="Watanabe M."/>
            <person name="Kojima H."/>
            <person name="Fukui M."/>
        </authorList>
    </citation>
    <scope>NUCLEOTIDE SEQUENCE [LARGE SCALE GENOMIC DNA]</scope>
    <source>
        <strain evidence="1 2">PL12</strain>
    </source>
</reference>
<sequence length="81" mass="8820">MEQASSEANGFLKDAIGNVQYVQEMLSQVEERFGKMDAVDNEELCQHIMASAGLRNAIETLERGVSDFINEAVQKLEGGGA</sequence>
<dbReference type="KEGG" id="dalk:DSCA_60130"/>
<evidence type="ECO:0000313" key="2">
    <source>
        <dbReference type="Proteomes" id="UP000427906"/>
    </source>
</evidence>
<name>A0A5K7YVQ1_9BACT</name>
<gene>
    <name evidence="1" type="ORF">DSCA_60130</name>
</gene>
<dbReference type="Proteomes" id="UP000427906">
    <property type="component" value="Chromosome"/>
</dbReference>
<dbReference type="EMBL" id="AP021874">
    <property type="protein sequence ID" value="BBO72083.1"/>
    <property type="molecule type" value="Genomic_DNA"/>
</dbReference>
<dbReference type="AlphaFoldDB" id="A0A5K7YVQ1"/>
<organism evidence="1 2">
    <name type="scientific">Desulfosarcina alkanivorans</name>
    <dbReference type="NCBI Taxonomy" id="571177"/>
    <lineage>
        <taxon>Bacteria</taxon>
        <taxon>Pseudomonadati</taxon>
        <taxon>Thermodesulfobacteriota</taxon>
        <taxon>Desulfobacteria</taxon>
        <taxon>Desulfobacterales</taxon>
        <taxon>Desulfosarcinaceae</taxon>
        <taxon>Desulfosarcina</taxon>
    </lineage>
</organism>
<proteinExistence type="predicted"/>
<keyword evidence="2" id="KW-1185">Reference proteome</keyword>
<protein>
    <submittedName>
        <fullName evidence="1">Uncharacterized protein</fullName>
    </submittedName>
</protein>
<accession>A0A5K7YVQ1</accession>
<evidence type="ECO:0000313" key="1">
    <source>
        <dbReference type="EMBL" id="BBO72083.1"/>
    </source>
</evidence>
<dbReference type="RefSeq" id="WP_155319838.1">
    <property type="nucleotide sequence ID" value="NZ_AP021874.1"/>
</dbReference>